<keyword evidence="9" id="KW-1185">Reference proteome</keyword>
<feature type="coiled-coil region" evidence="5">
    <location>
        <begin position="497"/>
        <end position="591"/>
    </location>
</feature>
<dbReference type="InterPro" id="IPR030224">
    <property type="entry name" value="Sla2_fam"/>
</dbReference>
<dbReference type="PROSITE" id="PS50942">
    <property type="entry name" value="ENTH"/>
    <property type="match status" value="1"/>
</dbReference>
<evidence type="ECO:0000313" key="8">
    <source>
        <dbReference type="EMBL" id="CAD5123528.1"/>
    </source>
</evidence>
<dbReference type="GO" id="GO:0032051">
    <property type="term" value="F:clathrin light chain binding"/>
    <property type="evidence" value="ECO:0007669"/>
    <property type="project" value="TreeGrafter"/>
</dbReference>
<evidence type="ECO:0000256" key="3">
    <source>
        <dbReference type="ARBA" id="ARBA00022490"/>
    </source>
</evidence>
<keyword evidence="4" id="KW-0009">Actin-binding</keyword>
<proteinExistence type="inferred from homology"/>
<feature type="domain" description="I/LWEQ" evidence="7">
    <location>
        <begin position="749"/>
        <end position="990"/>
    </location>
</feature>
<dbReference type="GO" id="GO:0080025">
    <property type="term" value="F:phosphatidylinositol-3,5-bisphosphate binding"/>
    <property type="evidence" value="ECO:0007669"/>
    <property type="project" value="TreeGrafter"/>
</dbReference>
<keyword evidence="5" id="KW-0175">Coiled coil</keyword>
<dbReference type="GO" id="GO:0007015">
    <property type="term" value="P:actin filament organization"/>
    <property type="evidence" value="ECO:0007669"/>
    <property type="project" value="TreeGrafter"/>
</dbReference>
<dbReference type="PANTHER" id="PTHR10407">
    <property type="entry name" value="HUNTINGTIN INTERACTING PROTEIN 1"/>
    <property type="match status" value="1"/>
</dbReference>
<dbReference type="PANTHER" id="PTHR10407:SF15">
    <property type="entry name" value="HUNTINGTIN INTERACTING PROTEIN 1"/>
    <property type="match status" value="1"/>
</dbReference>
<evidence type="ECO:0000313" key="9">
    <source>
        <dbReference type="Proteomes" id="UP000549394"/>
    </source>
</evidence>
<feature type="domain" description="ENTH" evidence="6">
    <location>
        <begin position="21"/>
        <end position="150"/>
    </location>
</feature>
<gene>
    <name evidence="8" type="ORF">DGYR_LOCUS11202</name>
</gene>
<dbReference type="InterPro" id="IPR008942">
    <property type="entry name" value="ENTH_VHS"/>
</dbReference>
<dbReference type="SUPFAM" id="SSF109885">
    <property type="entry name" value="I/LWEQ domain"/>
    <property type="match status" value="1"/>
</dbReference>
<evidence type="ECO:0000256" key="2">
    <source>
        <dbReference type="ARBA" id="ARBA00010135"/>
    </source>
</evidence>
<dbReference type="Gene3D" id="1.20.5.1700">
    <property type="match status" value="1"/>
</dbReference>
<evidence type="ECO:0000256" key="5">
    <source>
        <dbReference type="SAM" id="Coils"/>
    </source>
</evidence>
<feature type="coiled-coil region" evidence="5">
    <location>
        <begin position="721"/>
        <end position="785"/>
    </location>
</feature>
<organism evidence="8 9">
    <name type="scientific">Dimorphilus gyrociliatus</name>
    <dbReference type="NCBI Taxonomy" id="2664684"/>
    <lineage>
        <taxon>Eukaryota</taxon>
        <taxon>Metazoa</taxon>
        <taxon>Spiralia</taxon>
        <taxon>Lophotrochozoa</taxon>
        <taxon>Annelida</taxon>
        <taxon>Polychaeta</taxon>
        <taxon>Polychaeta incertae sedis</taxon>
        <taxon>Dinophilidae</taxon>
        <taxon>Dimorphilus</taxon>
    </lineage>
</organism>
<dbReference type="GO" id="GO:0043325">
    <property type="term" value="F:phosphatidylinositol-3,4-bisphosphate binding"/>
    <property type="evidence" value="ECO:0007669"/>
    <property type="project" value="TreeGrafter"/>
</dbReference>
<comment type="subcellular location">
    <subcellularLocation>
        <location evidence="1">Cytoplasm</location>
    </subcellularLocation>
</comment>
<comment type="caution">
    <text evidence="8">The sequence shown here is derived from an EMBL/GenBank/DDBJ whole genome shotgun (WGS) entry which is preliminary data.</text>
</comment>
<dbReference type="GO" id="GO:0035615">
    <property type="term" value="F:clathrin adaptor activity"/>
    <property type="evidence" value="ECO:0007669"/>
    <property type="project" value="TreeGrafter"/>
</dbReference>
<protein>
    <submittedName>
        <fullName evidence="8">DgyrCDS11866</fullName>
    </submittedName>
</protein>
<dbReference type="FunFam" id="1.25.40.90:FF:000012">
    <property type="entry name" value="Huntingtin interacting protein 1-related"/>
    <property type="match status" value="1"/>
</dbReference>
<dbReference type="InterPro" id="IPR011417">
    <property type="entry name" value="ANTH_dom"/>
</dbReference>
<dbReference type="InterPro" id="IPR002558">
    <property type="entry name" value="ILWEQ_dom"/>
</dbReference>
<evidence type="ECO:0000259" key="6">
    <source>
        <dbReference type="PROSITE" id="PS50942"/>
    </source>
</evidence>
<dbReference type="InterPro" id="IPR035964">
    <property type="entry name" value="I/LWEQ_dom_sf"/>
</dbReference>
<reference evidence="8 9" key="1">
    <citation type="submission" date="2020-08" db="EMBL/GenBank/DDBJ databases">
        <authorList>
            <person name="Hejnol A."/>
        </authorList>
    </citation>
    <scope>NUCLEOTIDE SEQUENCE [LARGE SCALE GENOMIC DNA]</scope>
</reference>
<dbReference type="Pfam" id="PF01608">
    <property type="entry name" value="I_LWEQ"/>
    <property type="match status" value="1"/>
</dbReference>
<dbReference type="PROSITE" id="PS50945">
    <property type="entry name" value="I_LWEQ"/>
    <property type="match status" value="1"/>
</dbReference>
<dbReference type="GO" id="GO:0030864">
    <property type="term" value="C:cortical actin cytoskeleton"/>
    <property type="evidence" value="ECO:0007669"/>
    <property type="project" value="TreeGrafter"/>
</dbReference>
<dbReference type="GO" id="GO:0030136">
    <property type="term" value="C:clathrin-coated vesicle"/>
    <property type="evidence" value="ECO:0007669"/>
    <property type="project" value="TreeGrafter"/>
</dbReference>
<dbReference type="GO" id="GO:0051015">
    <property type="term" value="F:actin filament binding"/>
    <property type="evidence" value="ECO:0007669"/>
    <property type="project" value="TreeGrafter"/>
</dbReference>
<comment type="similarity">
    <text evidence="2">Belongs to the SLA2 family.</text>
</comment>
<dbReference type="SUPFAM" id="SSF48464">
    <property type="entry name" value="ENTH/VHS domain"/>
    <property type="match status" value="1"/>
</dbReference>
<dbReference type="CDD" id="cd17006">
    <property type="entry name" value="ANTH_N_HIP1_like"/>
    <property type="match status" value="1"/>
</dbReference>
<dbReference type="GO" id="GO:0048268">
    <property type="term" value="P:clathrin coat assembly"/>
    <property type="evidence" value="ECO:0007669"/>
    <property type="project" value="TreeGrafter"/>
</dbReference>
<dbReference type="AlphaFoldDB" id="A0A7I8W4W4"/>
<sequence length="1011" mass="115551">MQNIGIPRVISQRGKNSLEIEKENFEKHQLQSMTKAVNTIECPVKEKHIRSLIVGTFHEKNAIRFWNIARRMDLQGNQITCWKFCHVLHKVLREGFSPRTVRDSIHYIDWISNIGRLWSHLEDGYGKLIYHYVHLLTVKLKFHAKYEKFPGNMEIKDDEMHKMCKKDINNYFELCVDMLDYMDGILLVQKQVFSSIDMSRAASMTAHGQCRLAPLIICIQDSCPLYDYIVKLLFDLHASLPSDTLSGHRRRFQHQYEKLKEFYKKSSNLIYFKNLIKLPQLPDRAPNFLIASEITDHQKPVAIVESQPPEPEQMEGILIDTTEALANEPPPPSPAPVQKAPVPDERDVILESLRRKVKESNAEIDFTRRESEMIQESQNSRIRDLEQEVEELKMIARQTCEENEGLKNVVKSQATNEQSKQELLERLQSAEKSSRLQVEKFNKLREMYNSLTDKHADLLRQEKSLRISLHEANMAKDTLVQSTSVRAEELASKLDYVNQIESDLEKLKIENDVLTREKEDDKLNAERLKSEIEQRRSEADMLRMEINDERNKIERIKSDLNRVQNQGEQQQSFFEKEKEELNLTRDKLLNEIKINRHNLFLVVSNKSKLEIEESKTIAEHQAMTSCTSNAEFLIHIIEPTVRVVQEIKNIVRGLKHDEDSITPKIMEQFISLANQISEIIIFSKCTSNTTPIEQGEQLVFISKKCSDSAVCLLNNLLTDSVDKWNDSIDLLKEDLDKLLSLANNLVPKVEDIQKEEVVDLLNMEMSEMSAQIEAASNKIQDIMDAARAKNKGVELEVNESVLGSCTDLMLAIKILVERSKDLQDEIVEQGRGSTSAKEFYKKHHRWTEGLLSGAKAVGWAANALVDSADKVVQGQAKLEKLIVCSQEIAASTTQLVVASKVKASSGSKAMSRLSEASKGVTKATGTVVACAKSGSKRIVEESLMDYSKITLHQAKRLEMDSQVKVLELESALEKERIHFAELRKRHYQLAGESEGWDAEDIVSVSSISLFL</sequence>
<dbReference type="OrthoDB" id="8178130at2759"/>
<evidence type="ECO:0000256" key="1">
    <source>
        <dbReference type="ARBA" id="ARBA00004496"/>
    </source>
</evidence>
<evidence type="ECO:0000256" key="4">
    <source>
        <dbReference type="ARBA" id="ARBA00023203"/>
    </source>
</evidence>
<dbReference type="GO" id="GO:0006897">
    <property type="term" value="P:endocytosis"/>
    <property type="evidence" value="ECO:0007669"/>
    <property type="project" value="InterPro"/>
</dbReference>
<dbReference type="Pfam" id="PF07651">
    <property type="entry name" value="ANTH"/>
    <property type="match status" value="1"/>
</dbReference>
<dbReference type="FunFam" id="1.20.1410.10:FF:000006">
    <property type="entry name" value="Huntingtin interacting protein"/>
    <property type="match status" value="1"/>
</dbReference>
<name>A0A7I8W4W4_9ANNE</name>
<dbReference type="SMART" id="SM00307">
    <property type="entry name" value="ILWEQ"/>
    <property type="match status" value="1"/>
</dbReference>
<evidence type="ECO:0000259" key="7">
    <source>
        <dbReference type="PROSITE" id="PS50945"/>
    </source>
</evidence>
<dbReference type="Gene3D" id="1.25.40.90">
    <property type="match status" value="1"/>
</dbReference>
<feature type="coiled-coil region" evidence="5">
    <location>
        <begin position="350"/>
        <end position="402"/>
    </location>
</feature>
<dbReference type="Proteomes" id="UP000549394">
    <property type="component" value="Unassembled WGS sequence"/>
</dbReference>
<dbReference type="EMBL" id="CAJFCJ010000019">
    <property type="protein sequence ID" value="CAD5123528.1"/>
    <property type="molecule type" value="Genomic_DNA"/>
</dbReference>
<dbReference type="SMART" id="SM00273">
    <property type="entry name" value="ENTH"/>
    <property type="match status" value="1"/>
</dbReference>
<dbReference type="Gene3D" id="1.20.1410.10">
    <property type="entry name" value="I/LWEQ domain"/>
    <property type="match status" value="1"/>
</dbReference>
<dbReference type="InterPro" id="IPR013809">
    <property type="entry name" value="ENTH"/>
</dbReference>
<accession>A0A7I8W4W4</accession>
<keyword evidence="3" id="KW-0963">Cytoplasm</keyword>